<gene>
    <name evidence="1" type="ORF">MNOR_LOCUS35910</name>
</gene>
<dbReference type="Proteomes" id="UP001497623">
    <property type="component" value="Unassembled WGS sequence"/>
</dbReference>
<evidence type="ECO:0000313" key="1">
    <source>
        <dbReference type="EMBL" id="CAL4185081.1"/>
    </source>
</evidence>
<reference evidence="1 2" key="1">
    <citation type="submission" date="2024-05" db="EMBL/GenBank/DDBJ databases">
        <authorList>
            <person name="Wallberg A."/>
        </authorList>
    </citation>
    <scope>NUCLEOTIDE SEQUENCE [LARGE SCALE GENOMIC DNA]</scope>
</reference>
<name>A0AAV2SG27_MEGNR</name>
<comment type="caution">
    <text evidence="1">The sequence shown here is derived from an EMBL/GenBank/DDBJ whole genome shotgun (WGS) entry which is preliminary data.</text>
</comment>
<accession>A0AAV2SG27</accession>
<protein>
    <submittedName>
        <fullName evidence="1">Uncharacterized protein</fullName>
    </submittedName>
</protein>
<evidence type="ECO:0000313" key="2">
    <source>
        <dbReference type="Proteomes" id="UP001497623"/>
    </source>
</evidence>
<feature type="non-terminal residue" evidence="1">
    <location>
        <position position="1"/>
    </location>
</feature>
<feature type="non-terminal residue" evidence="1">
    <location>
        <position position="124"/>
    </location>
</feature>
<keyword evidence="2" id="KW-1185">Reference proteome</keyword>
<proteinExistence type="predicted"/>
<dbReference type="EMBL" id="CAXKWB010062261">
    <property type="protein sequence ID" value="CAL4185081.1"/>
    <property type="molecule type" value="Genomic_DNA"/>
</dbReference>
<sequence length="124" mass="13978">HFGHYLSDCHLMVIAQESRNYILKSLYSAGFPAVAISPEHARQNPGQELLRVVHLDGRFPCHAVIIDVATQGHQLLSVLEDIHLWRWANPYILMLGAASATPIELARPAFFQNSLRDTAYVLYL</sequence>
<organism evidence="1 2">
    <name type="scientific">Meganyctiphanes norvegica</name>
    <name type="common">Northern krill</name>
    <name type="synonym">Thysanopoda norvegica</name>
    <dbReference type="NCBI Taxonomy" id="48144"/>
    <lineage>
        <taxon>Eukaryota</taxon>
        <taxon>Metazoa</taxon>
        <taxon>Ecdysozoa</taxon>
        <taxon>Arthropoda</taxon>
        <taxon>Crustacea</taxon>
        <taxon>Multicrustacea</taxon>
        <taxon>Malacostraca</taxon>
        <taxon>Eumalacostraca</taxon>
        <taxon>Eucarida</taxon>
        <taxon>Euphausiacea</taxon>
        <taxon>Euphausiidae</taxon>
        <taxon>Meganyctiphanes</taxon>
    </lineage>
</organism>
<dbReference type="AlphaFoldDB" id="A0AAV2SG27"/>